<comment type="caution">
    <text evidence="3">The sequence shown here is derived from an EMBL/GenBank/DDBJ whole genome shotgun (WGS) entry which is preliminary data.</text>
</comment>
<feature type="compositionally biased region" description="Polar residues" evidence="1">
    <location>
        <begin position="566"/>
        <end position="580"/>
    </location>
</feature>
<feature type="region of interest" description="Disordered" evidence="1">
    <location>
        <begin position="173"/>
        <end position="210"/>
    </location>
</feature>
<dbReference type="CDD" id="cd00136">
    <property type="entry name" value="PDZ_canonical"/>
    <property type="match status" value="1"/>
</dbReference>
<feature type="compositionally biased region" description="Polar residues" evidence="1">
    <location>
        <begin position="533"/>
        <end position="543"/>
    </location>
</feature>
<evidence type="ECO:0000313" key="3">
    <source>
        <dbReference type="EMBL" id="KAB7499009.1"/>
    </source>
</evidence>
<sequence>MPSKNCFKSVVRRWNLFTLRRNLKKGDCVSEILSNSGPTILTSSGGGNDRYEVGEVTSLSSTNSNFYKSSHIERKKEVMLVTNEPISATHMALPCSHYTNNNNILNTGINDSYHQRAAKYFIENSPPPTSQPPLMVKPCDDLVVGDSVYGQDNLGFDSSFNFIPYGEIRSLDPGYGSERSDNGDGDEDIGDDDDRSYSSEEEECSPNNRHSYIEASQEGIRLDVEYLMKIFPFINESTLFDITVFKNSRGLGLAVTGGIECDTGVLPGLIRIRKIYPQTPAWLCGQLQEALEVLRVAGNEVNLVVCRAPEEVLNGKNDLSPEDVNDQGIVSTSLTCPQTLSGSHLLSPSPSSYSMCGEFEIAMKKVAGSLGFTLRKNDNSILGHTIRSLVKEPAISDGRLRPGDKLLSVNGTDMCGLSHEEAVQFLRTCPETVAIRIYRDAIQTPVSPASPTELEPSKPKALRKEARDMLTDLAFKKQSSPNLAESDLPSTSRRRRLKNSNNPGGSKAERWESLVRKAEEESNDLNKREVSPFDNSNSDTLTANSSPSGTVVSCSSSGNSFKEISRPSSPTFIINPLNSENKPRRPDFLDLTNSYSSKKSQFTPPHEDSFIPSPAVTQFSSLESAPQITSAQSDTPAFTHLQSCYRSVNVGSSSVSPFSEQRLTNTSSDHNICHEEEYKSKQNALIKWKGVVFTPEAEKSETSLPDVEEFFTEQESGILTIEMTRGWNSRLGFSLQNGANGTDTEIVAIYEDSLAARDGRLKVGDVILEVNEHDVREWKTQDVIDLLRKTRGRIVFKILQKENIDS</sequence>
<dbReference type="Pfam" id="PF00595">
    <property type="entry name" value="PDZ"/>
    <property type="match status" value="2"/>
</dbReference>
<feature type="domain" description="PDZ" evidence="2">
    <location>
        <begin position="241"/>
        <end position="301"/>
    </location>
</feature>
<feature type="compositionally biased region" description="Low complexity" evidence="1">
    <location>
        <begin position="544"/>
        <end position="560"/>
    </location>
</feature>
<feature type="compositionally biased region" description="Acidic residues" evidence="1">
    <location>
        <begin position="183"/>
        <end position="204"/>
    </location>
</feature>
<feature type="compositionally biased region" description="Polar residues" evidence="1">
    <location>
        <begin position="477"/>
        <end position="491"/>
    </location>
</feature>
<name>A0A5N5SZ69_9CRUS</name>
<dbReference type="SMART" id="SM00228">
    <property type="entry name" value="PDZ"/>
    <property type="match status" value="3"/>
</dbReference>
<dbReference type="InterPro" id="IPR051342">
    <property type="entry name" value="PDZ_scaffold"/>
</dbReference>
<evidence type="ECO:0000259" key="2">
    <source>
        <dbReference type="PROSITE" id="PS50106"/>
    </source>
</evidence>
<dbReference type="PROSITE" id="PS50106">
    <property type="entry name" value="PDZ"/>
    <property type="match status" value="3"/>
</dbReference>
<dbReference type="InterPro" id="IPR001478">
    <property type="entry name" value="PDZ"/>
</dbReference>
<dbReference type="Proteomes" id="UP000326759">
    <property type="component" value="Unassembled WGS sequence"/>
</dbReference>
<evidence type="ECO:0000256" key="1">
    <source>
        <dbReference type="SAM" id="MobiDB-lite"/>
    </source>
</evidence>
<dbReference type="InterPro" id="IPR036034">
    <property type="entry name" value="PDZ_sf"/>
</dbReference>
<gene>
    <name evidence="3" type="primary">FRMPD2</name>
    <name evidence="3" type="ORF">Anas_03467</name>
</gene>
<evidence type="ECO:0000313" key="4">
    <source>
        <dbReference type="Proteomes" id="UP000326759"/>
    </source>
</evidence>
<dbReference type="PANTHER" id="PTHR19964:SF97">
    <property type="entry name" value="PDZ DOMAIN-CONTAINING PROTEIN"/>
    <property type="match status" value="1"/>
</dbReference>
<keyword evidence="4" id="KW-1185">Reference proteome</keyword>
<dbReference type="Gene3D" id="2.30.42.10">
    <property type="match status" value="3"/>
</dbReference>
<dbReference type="AlphaFoldDB" id="A0A5N5SZ69"/>
<feature type="region of interest" description="Disordered" evidence="1">
    <location>
        <begin position="473"/>
        <end position="590"/>
    </location>
</feature>
<accession>A0A5N5SZ69</accession>
<organism evidence="3 4">
    <name type="scientific">Armadillidium nasatum</name>
    <dbReference type="NCBI Taxonomy" id="96803"/>
    <lineage>
        <taxon>Eukaryota</taxon>
        <taxon>Metazoa</taxon>
        <taxon>Ecdysozoa</taxon>
        <taxon>Arthropoda</taxon>
        <taxon>Crustacea</taxon>
        <taxon>Multicrustacea</taxon>
        <taxon>Malacostraca</taxon>
        <taxon>Eumalacostraca</taxon>
        <taxon>Peracarida</taxon>
        <taxon>Isopoda</taxon>
        <taxon>Oniscidea</taxon>
        <taxon>Crinocheta</taxon>
        <taxon>Armadillidiidae</taxon>
        <taxon>Armadillidium</taxon>
    </lineage>
</organism>
<dbReference type="SUPFAM" id="SSF50156">
    <property type="entry name" value="PDZ domain-like"/>
    <property type="match status" value="3"/>
</dbReference>
<dbReference type="PANTHER" id="PTHR19964">
    <property type="entry name" value="MULTIPLE PDZ DOMAIN PROTEIN"/>
    <property type="match status" value="1"/>
</dbReference>
<proteinExistence type="predicted"/>
<protein>
    <submittedName>
        <fullName evidence="3">FERM and PDZ domain-containing protein 2</fullName>
    </submittedName>
</protein>
<feature type="domain" description="PDZ" evidence="2">
    <location>
        <begin position="720"/>
        <end position="802"/>
    </location>
</feature>
<reference evidence="3 4" key="1">
    <citation type="journal article" date="2019" name="PLoS Biol.">
        <title>Sex chromosomes control vertical transmission of feminizing Wolbachia symbionts in an isopod.</title>
        <authorList>
            <person name="Becking T."/>
            <person name="Chebbi M.A."/>
            <person name="Giraud I."/>
            <person name="Moumen B."/>
            <person name="Laverre T."/>
            <person name="Caubet Y."/>
            <person name="Peccoud J."/>
            <person name="Gilbert C."/>
            <person name="Cordaux R."/>
        </authorList>
    </citation>
    <scope>NUCLEOTIDE SEQUENCE [LARGE SCALE GENOMIC DNA]</scope>
    <source>
        <strain evidence="3">ANa2</strain>
        <tissue evidence="3">Whole body excluding digestive tract and cuticle</tissue>
    </source>
</reference>
<dbReference type="OrthoDB" id="165498at2759"/>
<feature type="compositionally biased region" description="Basic and acidic residues" evidence="1">
    <location>
        <begin position="507"/>
        <end position="531"/>
    </location>
</feature>
<feature type="domain" description="PDZ" evidence="2">
    <location>
        <begin position="360"/>
        <end position="441"/>
    </location>
</feature>
<dbReference type="EMBL" id="SEYY01018775">
    <property type="protein sequence ID" value="KAB7499009.1"/>
    <property type="molecule type" value="Genomic_DNA"/>
</dbReference>